<feature type="transmembrane region" description="Helical" evidence="10">
    <location>
        <begin position="180"/>
        <end position="205"/>
    </location>
</feature>
<feature type="transmembrane region" description="Helical" evidence="10">
    <location>
        <begin position="98"/>
        <end position="116"/>
    </location>
</feature>
<protein>
    <recommendedName>
        <fullName evidence="10">Ion-translocating oxidoreductase complex subunit D</fullName>
        <ecNumber evidence="10">7.-.-.-</ecNumber>
    </recommendedName>
    <alternativeName>
        <fullName evidence="10">Rnf electron transport complex subunit D</fullName>
    </alternativeName>
</protein>
<comment type="similarity">
    <text evidence="10">Belongs to the NqrB/RnfD family.</text>
</comment>
<keyword evidence="6 10" id="KW-1278">Translocase</keyword>
<keyword evidence="1 10" id="KW-0813">Transport</keyword>
<gene>
    <name evidence="10" type="primary">rnfD</name>
    <name evidence="11" type="ORF">IAA60_04165</name>
</gene>
<evidence type="ECO:0000256" key="3">
    <source>
        <dbReference type="ARBA" id="ARBA00022630"/>
    </source>
</evidence>
<evidence type="ECO:0000313" key="11">
    <source>
        <dbReference type="EMBL" id="HIT85088.1"/>
    </source>
</evidence>
<comment type="caution">
    <text evidence="11">The sequence shown here is derived from an EMBL/GenBank/DDBJ whole genome shotgun (WGS) entry which is preliminary data.</text>
</comment>
<comment type="subcellular location">
    <subcellularLocation>
        <location evidence="10">Cell membrane</location>
        <topology evidence="10">Multi-pass membrane protein</topology>
    </subcellularLocation>
</comment>
<evidence type="ECO:0000256" key="2">
    <source>
        <dbReference type="ARBA" id="ARBA00022553"/>
    </source>
</evidence>
<reference evidence="11" key="2">
    <citation type="journal article" date="2021" name="PeerJ">
        <title>Extensive microbial diversity within the chicken gut microbiome revealed by metagenomics and culture.</title>
        <authorList>
            <person name="Gilroy R."/>
            <person name="Ravi A."/>
            <person name="Getino M."/>
            <person name="Pursley I."/>
            <person name="Horton D.L."/>
            <person name="Alikhan N.F."/>
            <person name="Baker D."/>
            <person name="Gharbi K."/>
            <person name="Hall N."/>
            <person name="Watson M."/>
            <person name="Adriaenssens E.M."/>
            <person name="Foster-Nyarko E."/>
            <person name="Jarju S."/>
            <person name="Secka A."/>
            <person name="Antonio M."/>
            <person name="Oren A."/>
            <person name="Chaudhuri R.R."/>
            <person name="La Ragione R."/>
            <person name="Hildebrand F."/>
            <person name="Pallen M.J."/>
        </authorList>
    </citation>
    <scope>NUCLEOTIDE SEQUENCE</scope>
    <source>
        <strain evidence="11">CHK181-108</strain>
    </source>
</reference>
<dbReference type="EC" id="7.-.-.-" evidence="10"/>
<evidence type="ECO:0000256" key="6">
    <source>
        <dbReference type="ARBA" id="ARBA00022967"/>
    </source>
</evidence>
<evidence type="ECO:0000256" key="4">
    <source>
        <dbReference type="ARBA" id="ARBA00022643"/>
    </source>
</evidence>
<dbReference type="GO" id="GO:0022900">
    <property type="term" value="P:electron transport chain"/>
    <property type="evidence" value="ECO:0007669"/>
    <property type="project" value="UniProtKB-UniRule"/>
</dbReference>
<feature type="transmembrane region" description="Helical" evidence="10">
    <location>
        <begin position="128"/>
        <end position="146"/>
    </location>
</feature>
<dbReference type="EMBL" id="DVLU01000039">
    <property type="protein sequence ID" value="HIT85088.1"/>
    <property type="molecule type" value="Genomic_DNA"/>
</dbReference>
<dbReference type="AlphaFoldDB" id="A0A9D1H2H0"/>
<evidence type="ECO:0000256" key="8">
    <source>
        <dbReference type="ARBA" id="ARBA00022989"/>
    </source>
</evidence>
<comment type="cofactor">
    <cofactor evidence="10">
        <name>FMN</name>
        <dbReference type="ChEBI" id="CHEBI:58210"/>
    </cofactor>
</comment>
<dbReference type="GO" id="GO:0055085">
    <property type="term" value="P:transmembrane transport"/>
    <property type="evidence" value="ECO:0007669"/>
    <property type="project" value="InterPro"/>
</dbReference>
<dbReference type="NCBIfam" id="TIGR01946">
    <property type="entry name" value="rnfD"/>
    <property type="match status" value="1"/>
</dbReference>
<keyword evidence="9 10" id="KW-0472">Membrane</keyword>
<keyword evidence="2 10" id="KW-0597">Phosphoprotein</keyword>
<feature type="transmembrane region" description="Helical" evidence="10">
    <location>
        <begin position="29"/>
        <end position="62"/>
    </location>
</feature>
<reference evidence="11" key="1">
    <citation type="submission" date="2020-10" db="EMBL/GenBank/DDBJ databases">
        <authorList>
            <person name="Gilroy R."/>
        </authorList>
    </citation>
    <scope>NUCLEOTIDE SEQUENCE</scope>
    <source>
        <strain evidence="11">CHK181-108</strain>
    </source>
</reference>
<dbReference type="InterPro" id="IPR004338">
    <property type="entry name" value="NqrB/RnfD"/>
</dbReference>
<keyword evidence="4 10" id="KW-0288">FMN</keyword>
<organism evidence="11 12">
    <name type="scientific">Candidatus Ornithomonoglobus intestinigallinarum</name>
    <dbReference type="NCBI Taxonomy" id="2840894"/>
    <lineage>
        <taxon>Bacteria</taxon>
        <taxon>Bacillati</taxon>
        <taxon>Bacillota</taxon>
        <taxon>Clostridia</taxon>
        <taxon>Candidatus Ornithomonoglobus</taxon>
    </lineage>
</organism>
<evidence type="ECO:0000256" key="10">
    <source>
        <dbReference type="HAMAP-Rule" id="MF_00462"/>
    </source>
</evidence>
<comment type="subunit">
    <text evidence="10">The complex is composed of six subunits: RnfA, RnfB, RnfC, RnfD, RnfE and RnfG.</text>
</comment>
<feature type="transmembrane region" description="Helical" evidence="10">
    <location>
        <begin position="265"/>
        <end position="284"/>
    </location>
</feature>
<name>A0A9D1H2H0_9FIRM</name>
<evidence type="ECO:0000256" key="7">
    <source>
        <dbReference type="ARBA" id="ARBA00022982"/>
    </source>
</evidence>
<keyword evidence="7 10" id="KW-0249">Electron transport</keyword>
<feature type="transmembrane region" description="Helical" evidence="10">
    <location>
        <begin position="212"/>
        <end position="229"/>
    </location>
</feature>
<dbReference type="InterPro" id="IPR011303">
    <property type="entry name" value="RnfD_bac"/>
</dbReference>
<comment type="function">
    <text evidence="10">Part of a membrane-bound complex that couples electron transfer with translocation of ions across the membrane.</text>
</comment>
<evidence type="ECO:0000313" key="12">
    <source>
        <dbReference type="Proteomes" id="UP000824165"/>
    </source>
</evidence>
<keyword evidence="5 10" id="KW-0812">Transmembrane</keyword>
<evidence type="ECO:0000256" key="5">
    <source>
        <dbReference type="ARBA" id="ARBA00022692"/>
    </source>
</evidence>
<dbReference type="Proteomes" id="UP000824165">
    <property type="component" value="Unassembled WGS sequence"/>
</dbReference>
<dbReference type="GO" id="GO:0005886">
    <property type="term" value="C:plasma membrane"/>
    <property type="evidence" value="ECO:0007669"/>
    <property type="project" value="UniProtKB-SubCell"/>
</dbReference>
<accession>A0A9D1H2H0</accession>
<feature type="modified residue" description="FMN phosphoryl threonine" evidence="10">
    <location>
        <position position="161"/>
    </location>
</feature>
<dbReference type="Pfam" id="PF03116">
    <property type="entry name" value="NQR2_RnfD_RnfE"/>
    <property type="match status" value="1"/>
</dbReference>
<dbReference type="HAMAP" id="MF_00462">
    <property type="entry name" value="RsxD_RnfD"/>
    <property type="match status" value="1"/>
</dbReference>
<evidence type="ECO:0000256" key="1">
    <source>
        <dbReference type="ARBA" id="ARBA00022448"/>
    </source>
</evidence>
<dbReference type="PANTHER" id="PTHR30578:SF0">
    <property type="entry name" value="ION-TRANSLOCATING OXIDOREDUCTASE COMPLEX SUBUNIT D"/>
    <property type="match status" value="1"/>
</dbReference>
<proteinExistence type="inferred from homology"/>
<feature type="transmembrane region" description="Helical" evidence="10">
    <location>
        <begin position="241"/>
        <end position="258"/>
    </location>
</feature>
<keyword evidence="10" id="KW-1003">Cell membrane</keyword>
<dbReference type="PANTHER" id="PTHR30578">
    <property type="entry name" value="ELECTRON TRANSPORT COMPLEX PROTEIN RNFD"/>
    <property type="match status" value="1"/>
</dbReference>
<sequence length="325" mass="34488">MQVENNRLTVSAAPHIHTNMTVSGIMRDVIIALLPSAVFGCVIFGWRAAVVIITCIASCLLSEFIFNKVMKRKNTIGDLSAVVTGMLLALNLPPQIPIYMAVIGSAFAIIVVKQIFGGLGKNFMNPALAARCFMLIAWTSAMTAFVNPLMGYGADAVSAATPLAAMKSGAGDIPSLKNAFLGFIPGTIGETSVLMILIGFVYLLIRRVITPRIPLAFVAAFAVLTFFFGNKGDMSAVDYTLMQLCTGGLMLGAVFMATDYTTTPTTPWGMVIFGIGCGVLTFVIRRFGGYPEGVSFSIILMNVAAPLIEKATRPKSFGEKGGAAQ</sequence>
<keyword evidence="3 10" id="KW-0285">Flavoprotein</keyword>
<evidence type="ECO:0000256" key="9">
    <source>
        <dbReference type="ARBA" id="ARBA00023136"/>
    </source>
</evidence>
<keyword evidence="8 10" id="KW-1133">Transmembrane helix</keyword>